<dbReference type="eggNOG" id="ENOG502T5BW">
    <property type="taxonomic scope" value="Eukaryota"/>
</dbReference>
<dbReference type="OrthoDB" id="1920326at2759"/>
<feature type="region of interest" description="Disordered" evidence="1">
    <location>
        <begin position="895"/>
        <end position="954"/>
    </location>
</feature>
<sequence length="954" mass="107765">MEEARKQELARKEEARKEARARKLKQAWKILDQLEYQDKEAIATELLRSQMAARQEYLEKWTENHVRESIAPIMRRMDQVATKLSAMDNELTQLLGGIEEFRHSLLRRAQSTARQFEFIKNSGSVDPILREAGYKMRDVASVLLPLSTLQSIALDLARQGLWNTNVANPAGRDIPDFFKGTKTFRVRRAMIGILWVRHNLIEDAAVIEQQLHLLRKIRTSYLLNSGVPEVFDFDARHTRFYMLTTEMVSNSSRITAHYHHLQMMTFSFSPFRNRADSIHHAKHQFLPHKVQVVSQDIHHLFKTNFSAPMASGMRTNLALQEAQLSNFRSVTIFINRLLIIAELVAEVGDSSFLGLSSATSEALAVSADALFAARRELFNLRDLAMLWRGTSDMYLGIIHRPRQKSALMLFVDPPASASALPRPSGKFLPTVTEYIPPWQRNAHLYPHPDSAIPVHFITDPDKAAVILHRFSRCEVLGIDTITMAGTKGIHTGSSPVEYLILARQREVAIFALGVMNPAAVMHSRCFRHTLGNPAILKVGVNPDFQRHMLEDHFGIELLEFHALDEPPERLHDRGSLDDPNFGIISSMVAQSFGTPLPHLDLTRAIREVGTKDPGGFFTHLASRAYAALQLYHLACGKLQLDNPTAVAQQSHPFAAFGPVQLHAHGEKKSHRDQRFLGRSPPLRHPNGSYLVDLAHTMARKTFESNRCFHELKRMSRRMRPAVVEDVLSSLRAYFLFTSFSQNLRTLEGWGVRHPASTIHAIAEKAQLPLHQEDRITLDMVRRRESVSSTPEWMLPPSIKPQPETKPAVLTERKSVKARHAVSSRVDSRMPNRTTEPGTVASRRTRKSLTSRKPKKHISPAVGTPSGRSASKVRATAEQNSELDKIETFYRSLNSTTATSKAERVSGDVTGKADQRENRNTSTDVATESNYRPPTRSGAVRRYKTTRDDRRGNGR</sequence>
<dbReference type="InterPro" id="IPR012337">
    <property type="entry name" value="RNaseH-like_sf"/>
</dbReference>
<dbReference type="Proteomes" id="UP000019478">
    <property type="component" value="Unassembled WGS sequence"/>
</dbReference>
<feature type="compositionally biased region" description="Polar residues" evidence="1">
    <location>
        <begin position="919"/>
        <end position="931"/>
    </location>
</feature>
<keyword evidence="3" id="KW-1185">Reference proteome</keyword>
<dbReference type="AlphaFoldDB" id="W9XKV5"/>
<accession>W9XKV5</accession>
<feature type="compositionally biased region" description="Basic and acidic residues" evidence="1">
    <location>
        <begin position="944"/>
        <end position="954"/>
    </location>
</feature>
<organism evidence="2 3">
    <name type="scientific">Capronia epimyces CBS 606.96</name>
    <dbReference type="NCBI Taxonomy" id="1182542"/>
    <lineage>
        <taxon>Eukaryota</taxon>
        <taxon>Fungi</taxon>
        <taxon>Dikarya</taxon>
        <taxon>Ascomycota</taxon>
        <taxon>Pezizomycotina</taxon>
        <taxon>Eurotiomycetes</taxon>
        <taxon>Chaetothyriomycetidae</taxon>
        <taxon>Chaetothyriales</taxon>
        <taxon>Herpotrichiellaceae</taxon>
        <taxon>Capronia</taxon>
    </lineage>
</organism>
<reference evidence="2 3" key="1">
    <citation type="submission" date="2013-03" db="EMBL/GenBank/DDBJ databases">
        <title>The Genome Sequence of Capronia epimyces CBS 606.96.</title>
        <authorList>
            <consortium name="The Broad Institute Genomics Platform"/>
            <person name="Cuomo C."/>
            <person name="de Hoog S."/>
            <person name="Gorbushina A."/>
            <person name="Walker B."/>
            <person name="Young S.K."/>
            <person name="Zeng Q."/>
            <person name="Gargeya S."/>
            <person name="Fitzgerald M."/>
            <person name="Haas B."/>
            <person name="Abouelleil A."/>
            <person name="Allen A.W."/>
            <person name="Alvarado L."/>
            <person name="Arachchi H.M."/>
            <person name="Berlin A.M."/>
            <person name="Chapman S.B."/>
            <person name="Gainer-Dewar J."/>
            <person name="Goldberg J."/>
            <person name="Griggs A."/>
            <person name="Gujja S."/>
            <person name="Hansen M."/>
            <person name="Howarth C."/>
            <person name="Imamovic A."/>
            <person name="Ireland A."/>
            <person name="Larimer J."/>
            <person name="McCowan C."/>
            <person name="Murphy C."/>
            <person name="Pearson M."/>
            <person name="Poon T.W."/>
            <person name="Priest M."/>
            <person name="Roberts A."/>
            <person name="Saif S."/>
            <person name="Shea T."/>
            <person name="Sisk P."/>
            <person name="Sykes S."/>
            <person name="Wortman J."/>
            <person name="Nusbaum C."/>
            <person name="Birren B."/>
        </authorList>
    </citation>
    <scope>NUCLEOTIDE SEQUENCE [LARGE SCALE GENOMIC DNA]</scope>
    <source>
        <strain evidence="2 3">CBS 606.96</strain>
    </source>
</reference>
<dbReference type="InterPro" id="IPR036397">
    <property type="entry name" value="RNaseH_sf"/>
</dbReference>
<name>W9XKV5_9EURO</name>
<comment type="caution">
    <text evidence="2">The sequence shown here is derived from an EMBL/GenBank/DDBJ whole genome shotgun (WGS) entry which is preliminary data.</text>
</comment>
<proteinExistence type="predicted"/>
<dbReference type="RefSeq" id="XP_007735750.1">
    <property type="nucleotide sequence ID" value="XM_007737560.1"/>
</dbReference>
<dbReference type="STRING" id="1182542.W9XKV5"/>
<evidence type="ECO:0000313" key="2">
    <source>
        <dbReference type="EMBL" id="EXJ81162.1"/>
    </source>
</evidence>
<evidence type="ECO:0000313" key="3">
    <source>
        <dbReference type="Proteomes" id="UP000019478"/>
    </source>
</evidence>
<dbReference type="SUPFAM" id="SSF53098">
    <property type="entry name" value="Ribonuclease H-like"/>
    <property type="match status" value="1"/>
</dbReference>
<protein>
    <submittedName>
        <fullName evidence="2">Uncharacterized protein</fullName>
    </submittedName>
</protein>
<dbReference type="GeneID" id="19171550"/>
<feature type="compositionally biased region" description="Basic residues" evidence="1">
    <location>
        <begin position="842"/>
        <end position="857"/>
    </location>
</feature>
<dbReference type="HOGENOM" id="CLU_288202_0_0_1"/>
<feature type="compositionally biased region" description="Basic and acidic residues" evidence="1">
    <location>
        <begin position="900"/>
        <end position="918"/>
    </location>
</feature>
<dbReference type="EMBL" id="AMGY01000006">
    <property type="protein sequence ID" value="EXJ81162.1"/>
    <property type="molecule type" value="Genomic_DNA"/>
</dbReference>
<dbReference type="Gene3D" id="3.30.420.10">
    <property type="entry name" value="Ribonuclease H-like superfamily/Ribonuclease H"/>
    <property type="match status" value="1"/>
</dbReference>
<gene>
    <name evidence="2" type="ORF">A1O3_07452</name>
</gene>
<feature type="region of interest" description="Disordered" evidence="1">
    <location>
        <begin position="787"/>
        <end position="879"/>
    </location>
</feature>
<dbReference type="GO" id="GO:0003676">
    <property type="term" value="F:nucleic acid binding"/>
    <property type="evidence" value="ECO:0007669"/>
    <property type="project" value="InterPro"/>
</dbReference>
<evidence type="ECO:0000256" key="1">
    <source>
        <dbReference type="SAM" id="MobiDB-lite"/>
    </source>
</evidence>